<sequence>MVSILLWVRRQTQKAREAGSHRRNGRQANNQNTSIGLDTSFGVPTGLSSFNLEKKPAPHSHLYHSYAKAPLEARAYGPSRQGSISISNSPTVPYQIPVAGATTIGPSSSQTSLATGFGPRSNERPVIRSLHRVNSDIFKPLPEPPAAALGETATSTPPPAPVNSFAFPSSDSKRESAEKYEQSHLPHIVTSSSTGYQGNGVEQTKPIAPLSRPHHPYAPFADAYAPNRPRHGSNVSTGSLGITLGGTGSLTREKENPWGGVGSSRGGYDSRPRSQSLTSIQYGSSYRPQPGSIYQQHASGNASLTSLSYYPDATSADGLARSYSQTVLARPESRASSITSKKFENQLFSR</sequence>
<evidence type="ECO:0000313" key="3">
    <source>
        <dbReference type="Proteomes" id="UP000054097"/>
    </source>
</evidence>
<evidence type="ECO:0000256" key="1">
    <source>
        <dbReference type="SAM" id="MobiDB-lite"/>
    </source>
</evidence>
<accession>A0A0C3BGR6</accession>
<feature type="region of interest" description="Disordered" evidence="1">
    <location>
        <begin position="14"/>
        <end position="39"/>
    </location>
</feature>
<protein>
    <submittedName>
        <fullName evidence="2">Uncharacterized protein</fullName>
    </submittedName>
</protein>
<dbReference type="EMBL" id="KN824284">
    <property type="protein sequence ID" value="KIM30636.1"/>
    <property type="molecule type" value="Genomic_DNA"/>
</dbReference>
<dbReference type="HOGENOM" id="CLU_792648_0_0_1"/>
<feature type="compositionally biased region" description="Polar residues" evidence="1">
    <location>
        <begin position="189"/>
        <end position="199"/>
    </location>
</feature>
<proteinExistence type="predicted"/>
<feature type="compositionally biased region" description="Polar residues" evidence="1">
    <location>
        <begin position="26"/>
        <end position="37"/>
    </location>
</feature>
<feature type="compositionally biased region" description="Polar residues" evidence="1">
    <location>
        <begin position="334"/>
        <end position="350"/>
    </location>
</feature>
<gene>
    <name evidence="2" type="ORF">M408DRAFT_328172</name>
</gene>
<evidence type="ECO:0000313" key="2">
    <source>
        <dbReference type="EMBL" id="KIM30636.1"/>
    </source>
</evidence>
<organism evidence="2 3">
    <name type="scientific">Serendipita vermifera MAFF 305830</name>
    <dbReference type="NCBI Taxonomy" id="933852"/>
    <lineage>
        <taxon>Eukaryota</taxon>
        <taxon>Fungi</taxon>
        <taxon>Dikarya</taxon>
        <taxon>Basidiomycota</taxon>
        <taxon>Agaricomycotina</taxon>
        <taxon>Agaricomycetes</taxon>
        <taxon>Sebacinales</taxon>
        <taxon>Serendipitaceae</taxon>
        <taxon>Serendipita</taxon>
    </lineage>
</organism>
<dbReference type="AlphaFoldDB" id="A0A0C3BGR6"/>
<feature type="region of interest" description="Disordered" evidence="1">
    <location>
        <begin position="246"/>
        <end position="275"/>
    </location>
</feature>
<feature type="region of interest" description="Disordered" evidence="1">
    <location>
        <begin position="141"/>
        <end position="199"/>
    </location>
</feature>
<feature type="region of interest" description="Disordered" evidence="1">
    <location>
        <begin position="103"/>
        <end position="123"/>
    </location>
</feature>
<feature type="compositionally biased region" description="Polar residues" evidence="1">
    <location>
        <begin position="104"/>
        <end position="114"/>
    </location>
</feature>
<reference evidence="3" key="2">
    <citation type="submission" date="2015-01" db="EMBL/GenBank/DDBJ databases">
        <title>Evolutionary Origins and Diversification of the Mycorrhizal Mutualists.</title>
        <authorList>
            <consortium name="DOE Joint Genome Institute"/>
            <consortium name="Mycorrhizal Genomics Consortium"/>
            <person name="Kohler A."/>
            <person name="Kuo A."/>
            <person name="Nagy L.G."/>
            <person name="Floudas D."/>
            <person name="Copeland A."/>
            <person name="Barry K.W."/>
            <person name="Cichocki N."/>
            <person name="Veneault-Fourrey C."/>
            <person name="LaButti K."/>
            <person name="Lindquist E.A."/>
            <person name="Lipzen A."/>
            <person name="Lundell T."/>
            <person name="Morin E."/>
            <person name="Murat C."/>
            <person name="Riley R."/>
            <person name="Ohm R."/>
            <person name="Sun H."/>
            <person name="Tunlid A."/>
            <person name="Henrissat B."/>
            <person name="Grigoriev I.V."/>
            <person name="Hibbett D.S."/>
            <person name="Martin F."/>
        </authorList>
    </citation>
    <scope>NUCLEOTIDE SEQUENCE [LARGE SCALE GENOMIC DNA]</scope>
    <source>
        <strain evidence="3">MAFF 305830</strain>
    </source>
</reference>
<dbReference type="OrthoDB" id="10683782at2759"/>
<dbReference type="Proteomes" id="UP000054097">
    <property type="component" value="Unassembled WGS sequence"/>
</dbReference>
<keyword evidence="3" id="KW-1185">Reference proteome</keyword>
<name>A0A0C3BGR6_SERVB</name>
<reference evidence="2 3" key="1">
    <citation type="submission" date="2014-04" db="EMBL/GenBank/DDBJ databases">
        <authorList>
            <consortium name="DOE Joint Genome Institute"/>
            <person name="Kuo A."/>
            <person name="Zuccaro A."/>
            <person name="Kohler A."/>
            <person name="Nagy L.G."/>
            <person name="Floudas D."/>
            <person name="Copeland A."/>
            <person name="Barry K.W."/>
            <person name="Cichocki N."/>
            <person name="Veneault-Fourrey C."/>
            <person name="LaButti K."/>
            <person name="Lindquist E.A."/>
            <person name="Lipzen A."/>
            <person name="Lundell T."/>
            <person name="Morin E."/>
            <person name="Murat C."/>
            <person name="Sun H."/>
            <person name="Tunlid A."/>
            <person name="Henrissat B."/>
            <person name="Grigoriev I.V."/>
            <person name="Hibbett D.S."/>
            <person name="Martin F."/>
            <person name="Nordberg H.P."/>
            <person name="Cantor M.N."/>
            <person name="Hua S.X."/>
        </authorList>
    </citation>
    <scope>NUCLEOTIDE SEQUENCE [LARGE SCALE GENOMIC DNA]</scope>
    <source>
        <strain evidence="2 3">MAFF 305830</strain>
    </source>
</reference>
<feature type="region of interest" description="Disordered" evidence="1">
    <location>
        <begin position="325"/>
        <end position="350"/>
    </location>
</feature>
<feature type="compositionally biased region" description="Basic and acidic residues" evidence="1">
    <location>
        <begin position="171"/>
        <end position="184"/>
    </location>
</feature>